<evidence type="ECO:0000256" key="2">
    <source>
        <dbReference type="ARBA" id="ARBA00023012"/>
    </source>
</evidence>
<protein>
    <submittedName>
        <fullName evidence="10">DNA-binding response OmpR family regulator</fullName>
    </submittedName>
</protein>
<evidence type="ECO:0000256" key="1">
    <source>
        <dbReference type="ARBA" id="ARBA00022553"/>
    </source>
</evidence>
<feature type="DNA-binding region" description="OmpR/PhoB-type" evidence="7">
    <location>
        <begin position="133"/>
        <end position="232"/>
    </location>
</feature>
<dbReference type="Proteomes" id="UP001267290">
    <property type="component" value="Unassembled WGS sequence"/>
</dbReference>
<comment type="caution">
    <text evidence="10">The sequence shown here is derived from an EMBL/GenBank/DDBJ whole genome shotgun (WGS) entry which is preliminary data.</text>
</comment>
<dbReference type="PROSITE" id="PS50110">
    <property type="entry name" value="RESPONSE_REGULATORY"/>
    <property type="match status" value="1"/>
</dbReference>
<proteinExistence type="predicted"/>
<evidence type="ECO:0000259" key="8">
    <source>
        <dbReference type="PROSITE" id="PS50110"/>
    </source>
</evidence>
<dbReference type="GO" id="GO:0003677">
    <property type="term" value="F:DNA binding"/>
    <property type="evidence" value="ECO:0007669"/>
    <property type="project" value="UniProtKB-KW"/>
</dbReference>
<evidence type="ECO:0000256" key="3">
    <source>
        <dbReference type="ARBA" id="ARBA00023015"/>
    </source>
</evidence>
<organism evidence="10 11">
    <name type="scientific">Paenibacillus qinlingensis</name>
    <dbReference type="NCBI Taxonomy" id="1837343"/>
    <lineage>
        <taxon>Bacteria</taxon>
        <taxon>Bacillati</taxon>
        <taxon>Bacillota</taxon>
        <taxon>Bacilli</taxon>
        <taxon>Bacillales</taxon>
        <taxon>Paenibacillaceae</taxon>
        <taxon>Paenibacillus</taxon>
    </lineage>
</organism>
<dbReference type="InterPro" id="IPR001789">
    <property type="entry name" value="Sig_transdc_resp-reg_receiver"/>
</dbReference>
<keyword evidence="1 6" id="KW-0597">Phosphoprotein</keyword>
<evidence type="ECO:0000259" key="9">
    <source>
        <dbReference type="PROSITE" id="PS51755"/>
    </source>
</evidence>
<evidence type="ECO:0000256" key="7">
    <source>
        <dbReference type="PROSITE-ProRule" id="PRU01091"/>
    </source>
</evidence>
<dbReference type="Gene3D" id="3.40.50.2300">
    <property type="match status" value="1"/>
</dbReference>
<keyword evidence="5" id="KW-0804">Transcription</keyword>
<dbReference type="Gene3D" id="6.10.250.690">
    <property type="match status" value="1"/>
</dbReference>
<feature type="domain" description="OmpR/PhoB-type" evidence="9">
    <location>
        <begin position="133"/>
        <end position="232"/>
    </location>
</feature>
<evidence type="ECO:0000256" key="5">
    <source>
        <dbReference type="ARBA" id="ARBA00023163"/>
    </source>
</evidence>
<keyword evidence="2" id="KW-0902">Two-component regulatory system</keyword>
<evidence type="ECO:0000256" key="4">
    <source>
        <dbReference type="ARBA" id="ARBA00023125"/>
    </source>
</evidence>
<dbReference type="PANTHER" id="PTHR48111:SF26">
    <property type="entry name" value="STAGE 0 SPORULATION PROTEIN A HOMOLOG"/>
    <property type="match status" value="1"/>
</dbReference>
<feature type="domain" description="Response regulatory" evidence="8">
    <location>
        <begin position="4"/>
        <end position="117"/>
    </location>
</feature>
<dbReference type="Pfam" id="PF00072">
    <property type="entry name" value="Response_reg"/>
    <property type="match status" value="1"/>
</dbReference>
<dbReference type="InterPro" id="IPR011006">
    <property type="entry name" value="CheY-like_superfamily"/>
</dbReference>
<keyword evidence="3" id="KW-0805">Transcription regulation</keyword>
<name>A0ABU1NVD1_9BACL</name>
<evidence type="ECO:0000313" key="10">
    <source>
        <dbReference type="EMBL" id="MDR6551429.1"/>
    </source>
</evidence>
<dbReference type="InterPro" id="IPR039420">
    <property type="entry name" value="WalR-like"/>
</dbReference>
<evidence type="ECO:0000313" key="11">
    <source>
        <dbReference type="Proteomes" id="UP001267290"/>
    </source>
</evidence>
<dbReference type="SMART" id="SM00448">
    <property type="entry name" value="REC"/>
    <property type="match status" value="1"/>
</dbReference>
<keyword evidence="4 7" id="KW-0238">DNA-binding</keyword>
<dbReference type="PANTHER" id="PTHR48111">
    <property type="entry name" value="REGULATOR OF RPOS"/>
    <property type="match status" value="1"/>
</dbReference>
<dbReference type="EMBL" id="JAVDSB010000003">
    <property type="protein sequence ID" value="MDR6551429.1"/>
    <property type="molecule type" value="Genomic_DNA"/>
</dbReference>
<dbReference type="CDD" id="cd00383">
    <property type="entry name" value="trans_reg_C"/>
    <property type="match status" value="1"/>
</dbReference>
<dbReference type="InterPro" id="IPR036388">
    <property type="entry name" value="WH-like_DNA-bd_sf"/>
</dbReference>
<keyword evidence="11" id="KW-1185">Reference proteome</keyword>
<dbReference type="Pfam" id="PF00486">
    <property type="entry name" value="Trans_reg_C"/>
    <property type="match status" value="1"/>
</dbReference>
<dbReference type="InterPro" id="IPR001867">
    <property type="entry name" value="OmpR/PhoB-type_DNA-bd"/>
</dbReference>
<gene>
    <name evidence="10" type="ORF">J2736_002616</name>
</gene>
<reference evidence="10 11" key="1">
    <citation type="submission" date="2023-07" db="EMBL/GenBank/DDBJ databases">
        <title>Sorghum-associated microbial communities from plants grown in Nebraska, USA.</title>
        <authorList>
            <person name="Schachtman D."/>
        </authorList>
    </citation>
    <scope>NUCLEOTIDE SEQUENCE [LARGE SCALE GENOMIC DNA]</scope>
    <source>
        <strain evidence="10 11">CC258</strain>
    </source>
</reference>
<feature type="modified residue" description="4-aspartylphosphate" evidence="6">
    <location>
        <position position="53"/>
    </location>
</feature>
<dbReference type="CDD" id="cd17574">
    <property type="entry name" value="REC_OmpR"/>
    <property type="match status" value="1"/>
</dbReference>
<dbReference type="PROSITE" id="PS51755">
    <property type="entry name" value="OMPR_PHOB"/>
    <property type="match status" value="1"/>
</dbReference>
<dbReference type="Gene3D" id="1.10.10.10">
    <property type="entry name" value="Winged helix-like DNA-binding domain superfamily/Winged helix DNA-binding domain"/>
    <property type="match status" value="1"/>
</dbReference>
<evidence type="ECO:0000256" key="6">
    <source>
        <dbReference type="PROSITE-ProRule" id="PRU00169"/>
    </source>
</evidence>
<dbReference type="SUPFAM" id="SSF52172">
    <property type="entry name" value="CheY-like"/>
    <property type="match status" value="1"/>
</dbReference>
<accession>A0ABU1NVD1</accession>
<dbReference type="SMART" id="SM00862">
    <property type="entry name" value="Trans_reg_C"/>
    <property type="match status" value="1"/>
</dbReference>
<sequence length="232" mass="26411">MMNRILIVEDDQSIANLQRDYLELSGYSVKMVNNGSAGLKALKEEEFKLVILDIMLPDMDGFEVLRTIREQDDIPVLLVSARAEEIYKVNGLGLGADDYITKPFSSGELVARVGAHLKKFERMKERFGKGNEGTTIQIRGLELQKDARRVFVNGDEVVLAQKEFDLLLFLVQYPNRVFGKEELFERIWGMDAMSDASTVTVHIARIREKIEEIPSKPQYIGTVWGSGYRFMV</sequence>